<dbReference type="EMBL" id="JBANAX010000912">
    <property type="protein sequence ID" value="KAL1188811.1"/>
    <property type="molecule type" value="Genomic_DNA"/>
</dbReference>
<dbReference type="PROSITE" id="PS00028">
    <property type="entry name" value="ZINC_FINGER_C2H2_1"/>
    <property type="match status" value="1"/>
</dbReference>
<dbReference type="PROSITE" id="PS50157">
    <property type="entry name" value="ZINC_FINGER_C2H2_2"/>
    <property type="match status" value="1"/>
</dbReference>
<comment type="caution">
    <text evidence="3">The sequence shown here is derived from an EMBL/GenBank/DDBJ whole genome shotgun (WGS) entry which is preliminary data.</text>
</comment>
<evidence type="ECO:0000313" key="3">
    <source>
        <dbReference type="EMBL" id="KAL1188811.1"/>
    </source>
</evidence>
<name>A0ABD0Z497_CARAN</name>
<evidence type="ECO:0000313" key="4">
    <source>
        <dbReference type="Proteomes" id="UP001558713"/>
    </source>
</evidence>
<organism evidence="3 4">
    <name type="scientific">Cardamine amara subsp. amara</name>
    <dbReference type="NCBI Taxonomy" id="228776"/>
    <lineage>
        <taxon>Eukaryota</taxon>
        <taxon>Viridiplantae</taxon>
        <taxon>Streptophyta</taxon>
        <taxon>Embryophyta</taxon>
        <taxon>Tracheophyta</taxon>
        <taxon>Spermatophyta</taxon>
        <taxon>Magnoliopsida</taxon>
        <taxon>eudicotyledons</taxon>
        <taxon>Gunneridae</taxon>
        <taxon>Pentapetalae</taxon>
        <taxon>rosids</taxon>
        <taxon>malvids</taxon>
        <taxon>Brassicales</taxon>
        <taxon>Brassicaceae</taxon>
        <taxon>Cardamineae</taxon>
        <taxon>Cardamine</taxon>
    </lineage>
</organism>
<accession>A0ABD0Z497</accession>
<sequence length="155" mass="17775">MGFLKPQKCVICKQIFLTQHELISHFEAFHSNRRHFSTISTYPSAATTTFHHYPNLNQNLRILPDPIFPLKNNFDVNYHGGSYLDGQGRFHKGLPPSQAIIPAKENHFLQPKKQKLMEPMRTLPLLCQLEKPIPEDTVTEYNGTNSSFIDLSLSL</sequence>
<dbReference type="AlphaFoldDB" id="A0ABD0Z497"/>
<dbReference type="Proteomes" id="UP001558713">
    <property type="component" value="Unassembled WGS sequence"/>
</dbReference>
<feature type="domain" description="C2H2-type" evidence="2">
    <location>
        <begin position="7"/>
        <end position="35"/>
    </location>
</feature>
<evidence type="ECO:0000259" key="2">
    <source>
        <dbReference type="PROSITE" id="PS50157"/>
    </source>
</evidence>
<keyword evidence="4" id="KW-1185">Reference proteome</keyword>
<keyword evidence="1" id="KW-0479">Metal-binding</keyword>
<keyword evidence="1" id="KW-0863">Zinc-finger</keyword>
<reference evidence="3 4" key="1">
    <citation type="submission" date="2024-04" db="EMBL/GenBank/DDBJ databases">
        <title>Genome assembly C_amara_ONT_v2.</title>
        <authorList>
            <person name="Yant L."/>
            <person name="Moore C."/>
            <person name="Slenker M."/>
        </authorList>
    </citation>
    <scope>NUCLEOTIDE SEQUENCE [LARGE SCALE GENOMIC DNA]</scope>
    <source>
        <tissue evidence="3">Leaf</tissue>
    </source>
</reference>
<keyword evidence="1" id="KW-0862">Zinc</keyword>
<gene>
    <name evidence="3" type="ORF">V5N11_021973</name>
</gene>
<evidence type="ECO:0000256" key="1">
    <source>
        <dbReference type="PROSITE-ProRule" id="PRU00042"/>
    </source>
</evidence>
<dbReference type="InterPro" id="IPR013087">
    <property type="entry name" value="Znf_C2H2_type"/>
</dbReference>
<proteinExistence type="predicted"/>
<protein>
    <recommendedName>
        <fullName evidence="2">C2H2-type domain-containing protein</fullName>
    </recommendedName>
</protein>
<dbReference type="GO" id="GO:0008270">
    <property type="term" value="F:zinc ion binding"/>
    <property type="evidence" value="ECO:0007669"/>
    <property type="project" value="UniProtKB-KW"/>
</dbReference>